<feature type="domain" description="Secretion system C-terminal sorting" evidence="13">
    <location>
        <begin position="711"/>
        <end position="778"/>
    </location>
</feature>
<comment type="caution">
    <text evidence="14">The sequence shown here is derived from an EMBL/GenBank/DDBJ whole genome shotgun (WGS) entry which is preliminary data.</text>
</comment>
<dbReference type="SUPFAM" id="SSF63737">
    <property type="entry name" value="Leukotriene A4 hydrolase N-terminal domain"/>
    <property type="match status" value="1"/>
</dbReference>
<dbReference type="GO" id="GO:0043171">
    <property type="term" value="P:peptide catabolic process"/>
    <property type="evidence" value="ECO:0007669"/>
    <property type="project" value="TreeGrafter"/>
</dbReference>
<evidence type="ECO:0000313" key="14">
    <source>
        <dbReference type="EMBL" id="TDE16630.1"/>
    </source>
</evidence>
<dbReference type="GO" id="GO:0016285">
    <property type="term" value="F:alanyl aminopeptidase activity"/>
    <property type="evidence" value="ECO:0007669"/>
    <property type="project" value="UniProtKB-EC"/>
</dbReference>
<dbReference type="InterPro" id="IPR050344">
    <property type="entry name" value="Peptidase_M1_aminopeptidases"/>
</dbReference>
<dbReference type="AlphaFoldDB" id="A0A4R5DW64"/>
<feature type="domain" description="Peptidase M1 membrane alanine aminopeptidase" evidence="12">
    <location>
        <begin position="362"/>
        <end position="508"/>
    </location>
</feature>
<dbReference type="GO" id="GO:0005615">
    <property type="term" value="C:extracellular space"/>
    <property type="evidence" value="ECO:0007669"/>
    <property type="project" value="TreeGrafter"/>
</dbReference>
<dbReference type="GO" id="GO:0005737">
    <property type="term" value="C:cytoplasm"/>
    <property type="evidence" value="ECO:0007669"/>
    <property type="project" value="TreeGrafter"/>
</dbReference>
<keyword evidence="15" id="KW-1185">Reference proteome</keyword>
<evidence type="ECO:0000256" key="10">
    <source>
        <dbReference type="ARBA" id="ARBA00022833"/>
    </source>
</evidence>
<organism evidence="14 15">
    <name type="scientific">Dyadobacter psychrotolerans</name>
    <dbReference type="NCBI Taxonomy" id="2541721"/>
    <lineage>
        <taxon>Bacteria</taxon>
        <taxon>Pseudomonadati</taxon>
        <taxon>Bacteroidota</taxon>
        <taxon>Cytophagia</taxon>
        <taxon>Cytophagales</taxon>
        <taxon>Spirosomataceae</taxon>
        <taxon>Dyadobacter</taxon>
    </lineage>
</organism>
<dbReference type="GO" id="GO:0070006">
    <property type="term" value="F:metalloaminopeptidase activity"/>
    <property type="evidence" value="ECO:0007669"/>
    <property type="project" value="TreeGrafter"/>
</dbReference>
<evidence type="ECO:0000256" key="11">
    <source>
        <dbReference type="ARBA" id="ARBA00023049"/>
    </source>
</evidence>
<keyword evidence="10" id="KW-0862">Zinc</keyword>
<dbReference type="EMBL" id="SMFL01000003">
    <property type="protein sequence ID" value="TDE16630.1"/>
    <property type="molecule type" value="Genomic_DNA"/>
</dbReference>
<dbReference type="NCBIfam" id="TIGR04183">
    <property type="entry name" value="Por_Secre_tail"/>
    <property type="match status" value="1"/>
</dbReference>
<dbReference type="GO" id="GO:0042277">
    <property type="term" value="F:peptide binding"/>
    <property type="evidence" value="ECO:0007669"/>
    <property type="project" value="TreeGrafter"/>
</dbReference>
<dbReference type="PANTHER" id="PTHR11533:SF174">
    <property type="entry name" value="PUROMYCIN-SENSITIVE AMINOPEPTIDASE-RELATED"/>
    <property type="match status" value="1"/>
</dbReference>
<evidence type="ECO:0000313" key="15">
    <source>
        <dbReference type="Proteomes" id="UP000294850"/>
    </source>
</evidence>
<dbReference type="EC" id="3.4.11.2" evidence="4"/>
<sequence length="785" mass="88210">MGSDARLFNFGSVDLAINHIFMHNLNFMRTILLLILLLVVTCVFAQKDAHLLPGFIDSPAKANFSTADISAMERESHQKLFNARNMAALTSASTNFDIKYYRAEWEVDPAVNYIKGKVTAYFVITSPAVSITFDLVNSLSVTQVLQRGVPLSTSHTNDALQINFPSSISIGTLDSVSVIYEGVPPSSGNGSFIISSHGNPAIPGMWTLSEPFGSRDWWPCKNGLEDKADDGIDIYITHPDIYKAAANGLLKSIKAVEGNKSRTHWKHAYPIVSYLVCFAVTNYTVLNNSVSLGSVNLPMQTFCYPENLNSFQEGEQYALDGLQLYSNIFGTYPFAEEKYGHVQFGWGGGMEHQTNSFIVSSSEVLIAHELGHQWFGDKVTCGNWEDIWLSEGFATYLSSIYMENKYPLTVRSTRATDIRLITDSPDGSVRVDNVTNISRIFNFRLSYNKGSHLLYMLRWILGDAVFYTAVRNYLNDPSLAYNFAKTENLKQHLESASGKDLTYFFNQWYIGQGHPSYQLEWSASGNVVQFKLNQTTSHSSVAFFQLPVPLLFKNAAGQEKMVIANNTQNGQFFIEDVGFLAESVTIDPDYWLITRNNTITKISGPLPVTFTYTKINCKIEGPEVSWQTSHELNSEFFEIQKSADAINWESIGMVKAAGNSTELKSYAFLDQNVKNERSYYRIREFDLDGKTQLTRILQSSCFDKTSQEIFISPNPVEDYLSLTVPKEQVTFFRYKIFNLSGELLLNGKIANQNQLKVSHLPSGIYVLQLESGDNPIIKSVKFIKR</sequence>
<dbReference type="Pfam" id="PF18962">
    <property type="entry name" value="Por_Secre_tail"/>
    <property type="match status" value="1"/>
</dbReference>
<keyword evidence="6" id="KW-0031">Aminopeptidase</keyword>
<reference evidence="14 15" key="1">
    <citation type="submission" date="2019-03" db="EMBL/GenBank/DDBJ databases">
        <title>Dyadobacter AR-3-6 sp. nov., isolated from arctic soil.</title>
        <authorList>
            <person name="Chaudhary D.K."/>
        </authorList>
    </citation>
    <scope>NUCLEOTIDE SEQUENCE [LARGE SCALE GENOMIC DNA]</scope>
    <source>
        <strain evidence="14 15">AR-3-6</strain>
    </source>
</reference>
<keyword evidence="7" id="KW-0645">Protease</keyword>
<dbReference type="GO" id="GO:0016020">
    <property type="term" value="C:membrane"/>
    <property type="evidence" value="ECO:0007669"/>
    <property type="project" value="TreeGrafter"/>
</dbReference>
<evidence type="ECO:0000256" key="5">
    <source>
        <dbReference type="ARBA" id="ARBA00015611"/>
    </source>
</evidence>
<evidence type="ECO:0000259" key="13">
    <source>
        <dbReference type="Pfam" id="PF18962"/>
    </source>
</evidence>
<dbReference type="PRINTS" id="PR00756">
    <property type="entry name" value="ALADIPTASE"/>
</dbReference>
<evidence type="ECO:0000256" key="3">
    <source>
        <dbReference type="ARBA" id="ARBA00010136"/>
    </source>
</evidence>
<keyword evidence="8" id="KW-0479">Metal-binding</keyword>
<evidence type="ECO:0000256" key="7">
    <source>
        <dbReference type="ARBA" id="ARBA00022670"/>
    </source>
</evidence>
<comment type="similarity">
    <text evidence="3">Belongs to the peptidase M1 family.</text>
</comment>
<comment type="cofactor">
    <cofactor evidence="2">
        <name>Zn(2+)</name>
        <dbReference type="ChEBI" id="CHEBI:29105"/>
    </cofactor>
</comment>
<dbReference type="Gene3D" id="2.60.40.1730">
    <property type="entry name" value="tricorn interacting facor f3 domain"/>
    <property type="match status" value="1"/>
</dbReference>
<dbReference type="GO" id="GO:0008270">
    <property type="term" value="F:zinc ion binding"/>
    <property type="evidence" value="ECO:0007669"/>
    <property type="project" value="InterPro"/>
</dbReference>
<keyword evidence="9" id="KW-0378">Hydrolase</keyword>
<dbReference type="InterPro" id="IPR014782">
    <property type="entry name" value="Peptidase_M1_dom"/>
</dbReference>
<dbReference type="GO" id="GO:0006508">
    <property type="term" value="P:proteolysis"/>
    <property type="evidence" value="ECO:0007669"/>
    <property type="project" value="UniProtKB-KW"/>
</dbReference>
<evidence type="ECO:0000256" key="6">
    <source>
        <dbReference type="ARBA" id="ARBA00022438"/>
    </source>
</evidence>
<protein>
    <recommendedName>
        <fullName evidence="5">Aminopeptidase N</fullName>
        <ecNumber evidence="4">3.4.11.2</ecNumber>
    </recommendedName>
</protein>
<gene>
    <name evidence="14" type="ORF">E0F88_10385</name>
</gene>
<dbReference type="InterPro" id="IPR026444">
    <property type="entry name" value="Secre_tail"/>
</dbReference>
<name>A0A4R5DW64_9BACT</name>
<evidence type="ECO:0000256" key="8">
    <source>
        <dbReference type="ARBA" id="ARBA00022723"/>
    </source>
</evidence>
<keyword evidence="11" id="KW-0482">Metalloprotease</keyword>
<dbReference type="CDD" id="cd09603">
    <property type="entry name" value="M1_APN_like"/>
    <property type="match status" value="1"/>
</dbReference>
<evidence type="ECO:0000256" key="2">
    <source>
        <dbReference type="ARBA" id="ARBA00001947"/>
    </source>
</evidence>
<dbReference type="Proteomes" id="UP000294850">
    <property type="component" value="Unassembled WGS sequence"/>
</dbReference>
<dbReference type="SUPFAM" id="SSF55486">
    <property type="entry name" value="Metalloproteases ('zincins'), catalytic domain"/>
    <property type="match status" value="1"/>
</dbReference>
<dbReference type="OrthoDB" id="100605at2"/>
<dbReference type="InterPro" id="IPR027268">
    <property type="entry name" value="Peptidase_M4/M1_CTD_sf"/>
</dbReference>
<dbReference type="PANTHER" id="PTHR11533">
    <property type="entry name" value="PROTEASE M1 ZINC METALLOPROTEASE"/>
    <property type="match status" value="1"/>
</dbReference>
<accession>A0A4R5DW64</accession>
<evidence type="ECO:0000256" key="9">
    <source>
        <dbReference type="ARBA" id="ARBA00022801"/>
    </source>
</evidence>
<comment type="catalytic activity">
    <reaction evidence="1">
        <text>Release of an N-terminal amino acid, Xaa-|-Yaa- from a peptide, amide or arylamide. Xaa is preferably Ala, but may be most amino acids including Pro (slow action). When a terminal hydrophobic residue is followed by a prolyl residue, the two may be released as an intact Xaa-Pro dipeptide.</text>
        <dbReference type="EC" id="3.4.11.2"/>
    </reaction>
</comment>
<dbReference type="Gene3D" id="1.10.390.10">
    <property type="entry name" value="Neutral Protease Domain 2"/>
    <property type="match status" value="1"/>
</dbReference>
<evidence type="ECO:0000256" key="4">
    <source>
        <dbReference type="ARBA" id="ARBA00012564"/>
    </source>
</evidence>
<evidence type="ECO:0000259" key="12">
    <source>
        <dbReference type="Pfam" id="PF01433"/>
    </source>
</evidence>
<proteinExistence type="inferred from homology"/>
<dbReference type="InterPro" id="IPR042097">
    <property type="entry name" value="Aminopeptidase_N-like_N_sf"/>
</dbReference>
<dbReference type="InterPro" id="IPR001930">
    <property type="entry name" value="Peptidase_M1"/>
</dbReference>
<dbReference type="Pfam" id="PF01433">
    <property type="entry name" value="Peptidase_M1"/>
    <property type="match status" value="1"/>
</dbReference>
<evidence type="ECO:0000256" key="1">
    <source>
        <dbReference type="ARBA" id="ARBA00000098"/>
    </source>
</evidence>